<dbReference type="EC" id="3.4.24.36" evidence="9"/>
<protein>
    <submittedName>
        <fullName evidence="9">Leishmanolysin family protein, putative</fullName>
        <ecNumber evidence="9">3.4.24.36</ecNumber>
    </submittedName>
</protein>
<keyword evidence="6 8" id="KW-0482">Metalloprotease</keyword>
<dbReference type="Gene3D" id="2.10.25.10">
    <property type="entry name" value="Laminin"/>
    <property type="match status" value="1"/>
</dbReference>
<evidence type="ECO:0000256" key="7">
    <source>
        <dbReference type="PIRSR" id="PIRSR601577-1"/>
    </source>
</evidence>
<evidence type="ECO:0000256" key="3">
    <source>
        <dbReference type="ARBA" id="ARBA00022723"/>
    </source>
</evidence>
<keyword evidence="2" id="KW-0645">Protease</keyword>
<dbReference type="Gene3D" id="3.10.170.20">
    <property type="match status" value="1"/>
</dbReference>
<evidence type="ECO:0000256" key="2">
    <source>
        <dbReference type="ARBA" id="ARBA00022670"/>
    </source>
</evidence>
<dbReference type="PANTHER" id="PTHR10942:SF0">
    <property type="entry name" value="LEISHMANOLYSIN-LIKE PEPTIDASE"/>
    <property type="match status" value="1"/>
</dbReference>
<name>G0QTM4_ICHMU</name>
<keyword evidence="10" id="KW-1185">Reference proteome</keyword>
<reference evidence="9 10" key="1">
    <citation type="submission" date="2011-07" db="EMBL/GenBank/DDBJ databases">
        <authorList>
            <person name="Coyne R."/>
            <person name="Brami D."/>
            <person name="Johnson J."/>
            <person name="Hostetler J."/>
            <person name="Hannick L."/>
            <person name="Clark T."/>
            <person name="Cassidy-Hanley D."/>
            <person name="Inman J."/>
        </authorList>
    </citation>
    <scope>NUCLEOTIDE SEQUENCE [LARGE SCALE GENOMIC DNA]</scope>
    <source>
        <strain evidence="9 10">G5</strain>
    </source>
</reference>
<dbReference type="Proteomes" id="UP000008983">
    <property type="component" value="Unassembled WGS sequence"/>
</dbReference>
<evidence type="ECO:0000256" key="8">
    <source>
        <dbReference type="PIRSR" id="PIRSR601577-2"/>
    </source>
</evidence>
<evidence type="ECO:0000313" key="10">
    <source>
        <dbReference type="Proteomes" id="UP000008983"/>
    </source>
</evidence>
<proteinExistence type="inferred from homology"/>
<dbReference type="Gene3D" id="3.90.132.10">
    <property type="entry name" value="Leishmanolysin , domain 2"/>
    <property type="match status" value="1"/>
</dbReference>
<dbReference type="InParanoid" id="G0QTM4"/>
<dbReference type="GO" id="GO:0046872">
    <property type="term" value="F:metal ion binding"/>
    <property type="evidence" value="ECO:0007669"/>
    <property type="project" value="UniProtKB-KW"/>
</dbReference>
<evidence type="ECO:0000256" key="4">
    <source>
        <dbReference type="ARBA" id="ARBA00022801"/>
    </source>
</evidence>
<keyword evidence="5 8" id="KW-0862">Zinc</keyword>
<evidence type="ECO:0000256" key="1">
    <source>
        <dbReference type="ARBA" id="ARBA00005860"/>
    </source>
</evidence>
<feature type="active site" evidence="7">
    <location>
        <position position="111"/>
    </location>
</feature>
<dbReference type="OMA" id="ADEEIMT"/>
<dbReference type="GO" id="GO:0007155">
    <property type="term" value="P:cell adhesion"/>
    <property type="evidence" value="ECO:0007669"/>
    <property type="project" value="InterPro"/>
</dbReference>
<accession>G0QTM4</accession>
<evidence type="ECO:0000256" key="6">
    <source>
        <dbReference type="ARBA" id="ARBA00023049"/>
    </source>
</evidence>
<dbReference type="SUPFAM" id="SSF55486">
    <property type="entry name" value="Metalloproteases ('zincins'), catalytic domain"/>
    <property type="match status" value="1"/>
</dbReference>
<dbReference type="STRING" id="857967.G0QTM4"/>
<dbReference type="GO" id="GO:0006508">
    <property type="term" value="P:proteolysis"/>
    <property type="evidence" value="ECO:0007669"/>
    <property type="project" value="UniProtKB-KW"/>
</dbReference>
<feature type="binding site" evidence="8">
    <location>
        <position position="110"/>
    </location>
    <ligand>
        <name>Zn(2+)</name>
        <dbReference type="ChEBI" id="CHEBI:29105"/>
        <note>catalytic</note>
    </ligand>
</feature>
<comment type="similarity">
    <text evidence="1">Belongs to the peptidase M8 family.</text>
</comment>
<dbReference type="EMBL" id="GL983865">
    <property type="protein sequence ID" value="EGR31431.1"/>
    <property type="molecule type" value="Genomic_DNA"/>
</dbReference>
<keyword evidence="3 8" id="KW-0479">Metal-binding</keyword>
<evidence type="ECO:0000256" key="5">
    <source>
        <dbReference type="ARBA" id="ARBA00022833"/>
    </source>
</evidence>
<dbReference type="Pfam" id="PF01457">
    <property type="entry name" value="Peptidase_M8"/>
    <property type="match status" value="1"/>
</dbReference>
<dbReference type="GO" id="GO:0004222">
    <property type="term" value="F:metalloendopeptidase activity"/>
    <property type="evidence" value="ECO:0007669"/>
    <property type="project" value="InterPro"/>
</dbReference>
<keyword evidence="4 9" id="KW-0378">Hydrolase</keyword>
<organism evidence="9 10">
    <name type="scientific">Ichthyophthirius multifiliis</name>
    <name type="common">White spot disease agent</name>
    <name type="synonym">Ich</name>
    <dbReference type="NCBI Taxonomy" id="5932"/>
    <lineage>
        <taxon>Eukaryota</taxon>
        <taxon>Sar</taxon>
        <taxon>Alveolata</taxon>
        <taxon>Ciliophora</taxon>
        <taxon>Intramacronucleata</taxon>
        <taxon>Oligohymenophorea</taxon>
        <taxon>Hymenostomatida</taxon>
        <taxon>Ophryoglenina</taxon>
        <taxon>Ichthyophthirius</taxon>
    </lineage>
</organism>
<feature type="non-terminal residue" evidence="9">
    <location>
        <position position="1"/>
    </location>
</feature>
<gene>
    <name evidence="9" type="ORF">IMG5_109860</name>
</gene>
<evidence type="ECO:0000313" key="9">
    <source>
        <dbReference type="EMBL" id="EGR31431.1"/>
    </source>
</evidence>
<dbReference type="OrthoDB" id="238768at2759"/>
<dbReference type="InterPro" id="IPR001577">
    <property type="entry name" value="Peptidase_M8"/>
</dbReference>
<dbReference type="eggNOG" id="KOG2556">
    <property type="taxonomic scope" value="Eukaryota"/>
</dbReference>
<dbReference type="GeneID" id="14907572"/>
<feature type="binding site" evidence="8">
    <location>
        <position position="184"/>
    </location>
    <ligand>
        <name>Zn(2+)</name>
        <dbReference type="ChEBI" id="CHEBI:29105"/>
        <note>catalytic</note>
    </ligand>
</feature>
<dbReference type="RefSeq" id="XP_004034917.1">
    <property type="nucleotide sequence ID" value="XM_004034869.1"/>
</dbReference>
<dbReference type="PANTHER" id="PTHR10942">
    <property type="entry name" value="LEISHMANOLYSIN-LIKE PEPTIDASE"/>
    <property type="match status" value="1"/>
</dbReference>
<dbReference type="GO" id="GO:0005737">
    <property type="term" value="C:cytoplasm"/>
    <property type="evidence" value="ECO:0007669"/>
    <property type="project" value="TreeGrafter"/>
</dbReference>
<feature type="non-terminal residue" evidence="9">
    <location>
        <position position="422"/>
    </location>
</feature>
<comment type="cofactor">
    <cofactor evidence="8">
        <name>Zn(2+)</name>
        <dbReference type="ChEBI" id="CHEBI:29105"/>
    </cofactor>
    <text evidence="8">Binds 1 zinc ion per subunit.</text>
</comment>
<dbReference type="GO" id="GO:0016020">
    <property type="term" value="C:membrane"/>
    <property type="evidence" value="ECO:0007669"/>
    <property type="project" value="InterPro"/>
</dbReference>
<dbReference type="AlphaFoldDB" id="G0QTM4"/>
<sequence length="422" mass="48336">KAIKLAIQYFTHLIKIIPRSESNMKIKNDKCGIVTIPPKDKTKGKNSDLHLYVSYKMEKDIDYLAFALQCQHVTGIGPTHGSIIFNLEKMPQFKENALIEFEDLMEAVIHEITHILGFSEKDIPKWILPKETTHAFVTTKIKGVDTVLLKTPNVLRFARDYFNCPLLEGMPLQHLGGKGSQISHWPNTIIQNEYMSTSTSITQAHFSGFTTNLLRDTGYYAEINASMEEQMFYGKGKGCEYVMRKCDTAFREYCNPKTDVGLCDFYHHGFSNCRIDSYNDSDCNNLFAYRNGKCWDVNSEFNTDTYRKQNGTKFGTDSKCFNGTLIVKKYKKPQKVQGNCYQYECNPNGQQLTIKVDQFQIICTKNLEQKTLYNYLGYIQCPENIQEFCGFKKICQNFCSANGICLNNKCICLKGFYGVDCS</sequence>
<feature type="binding site" evidence="8">
    <location>
        <position position="114"/>
    </location>
    <ligand>
        <name>Zn(2+)</name>
        <dbReference type="ChEBI" id="CHEBI:29105"/>
        <note>catalytic</note>
    </ligand>
</feature>